<name>A0AAD5QZS9_PARTN</name>
<keyword evidence="3" id="KW-1185">Reference proteome</keyword>
<protein>
    <submittedName>
        <fullName evidence="2">Uncharacterized protein</fullName>
    </submittedName>
</protein>
<accession>A0AAD5QZS9</accession>
<comment type="caution">
    <text evidence="2">The sequence shown here is derived from an EMBL/GenBank/DDBJ whole genome shotgun (WGS) entry which is preliminary data.</text>
</comment>
<organism evidence="2 3">
    <name type="scientific">Parelaphostrongylus tenuis</name>
    <name type="common">Meningeal worm</name>
    <dbReference type="NCBI Taxonomy" id="148309"/>
    <lineage>
        <taxon>Eukaryota</taxon>
        <taxon>Metazoa</taxon>
        <taxon>Ecdysozoa</taxon>
        <taxon>Nematoda</taxon>
        <taxon>Chromadorea</taxon>
        <taxon>Rhabditida</taxon>
        <taxon>Rhabditina</taxon>
        <taxon>Rhabditomorpha</taxon>
        <taxon>Strongyloidea</taxon>
        <taxon>Metastrongylidae</taxon>
        <taxon>Parelaphostrongylus</taxon>
    </lineage>
</organism>
<reference evidence="2" key="1">
    <citation type="submission" date="2021-06" db="EMBL/GenBank/DDBJ databases">
        <title>Parelaphostrongylus tenuis whole genome reference sequence.</title>
        <authorList>
            <person name="Garwood T.J."/>
            <person name="Larsen P.A."/>
            <person name="Fountain-Jones N.M."/>
            <person name="Garbe J.R."/>
            <person name="Macchietto M.G."/>
            <person name="Kania S.A."/>
            <person name="Gerhold R.W."/>
            <person name="Richards J.E."/>
            <person name="Wolf T.M."/>
        </authorList>
    </citation>
    <scope>NUCLEOTIDE SEQUENCE</scope>
    <source>
        <strain evidence="2">MNPRO001-30</strain>
        <tissue evidence="2">Meninges</tissue>
    </source>
</reference>
<gene>
    <name evidence="2" type="ORF">KIN20_027770</name>
</gene>
<evidence type="ECO:0000256" key="1">
    <source>
        <dbReference type="SAM" id="SignalP"/>
    </source>
</evidence>
<keyword evidence="1" id="KW-0732">Signal</keyword>
<dbReference type="Proteomes" id="UP001196413">
    <property type="component" value="Unassembled WGS sequence"/>
</dbReference>
<feature type="signal peptide" evidence="1">
    <location>
        <begin position="1"/>
        <end position="19"/>
    </location>
</feature>
<sequence length="76" mass="8307">MSLLLLVCLIGFVAIKNEAGSLGGVEYVACCCRNIFGRGKYCVGEGPDDSCPEGYDLENFVGFTDPCNRNITHRRK</sequence>
<evidence type="ECO:0000313" key="3">
    <source>
        <dbReference type="Proteomes" id="UP001196413"/>
    </source>
</evidence>
<dbReference type="EMBL" id="JAHQIW010005726">
    <property type="protein sequence ID" value="KAJ1366955.1"/>
    <property type="molecule type" value="Genomic_DNA"/>
</dbReference>
<proteinExistence type="predicted"/>
<feature type="chain" id="PRO_5042208811" evidence="1">
    <location>
        <begin position="20"/>
        <end position="76"/>
    </location>
</feature>
<evidence type="ECO:0000313" key="2">
    <source>
        <dbReference type="EMBL" id="KAJ1366955.1"/>
    </source>
</evidence>
<dbReference type="AlphaFoldDB" id="A0AAD5QZS9"/>